<dbReference type="InterPro" id="IPR000836">
    <property type="entry name" value="PRTase_dom"/>
</dbReference>
<reference evidence="2 3" key="2">
    <citation type="submission" date="2023-10" db="EMBL/GenBank/DDBJ databases">
        <authorList>
            <person name="Choi B."/>
        </authorList>
    </citation>
    <scope>NUCLEOTIDE SEQUENCE [LARGE SCALE GENOMIC DNA]</scope>
    <source>
        <strain evidence="2 3">UMB0023</strain>
    </source>
</reference>
<dbReference type="RefSeq" id="WP_101755644.1">
    <property type="nucleotide sequence ID" value="NZ_CP136962.1"/>
</dbReference>
<dbReference type="AlphaFoldDB" id="A0A9X7F7Q5"/>
<sequence>MNVLSWWRSLKRLNARRCVLCHDSVSDGLCRGCANDLTEYFIDAAQSCPLCFRYIAGGAVCGSCQKKPPAFDRMWASLYYEPPVSSMIRELKHLADLGMSRPLADLMCQNAPDWLATEHFDFVLPMPLSKERRLKRGFNQSEALTDILAKRYGWTLLPRHAVFRRHGEPQSTLKSDERRRNIKNAFKIKAELPKACNILLIDDVFTTGSTLDELAKTLKKSGAGRICCWSLARPPMKK</sequence>
<dbReference type="PANTHER" id="PTHR47505">
    <property type="entry name" value="DNA UTILIZATION PROTEIN YHGH"/>
    <property type="match status" value="1"/>
</dbReference>
<proteinExistence type="inferred from homology"/>
<dbReference type="EMBL" id="CP136962">
    <property type="protein sequence ID" value="WOS97753.1"/>
    <property type="molecule type" value="Genomic_DNA"/>
</dbReference>
<dbReference type="SUPFAM" id="SSF53271">
    <property type="entry name" value="PRTase-like"/>
    <property type="match status" value="1"/>
</dbReference>
<name>A0A9X7F7Q5_NEIPE</name>
<protein>
    <submittedName>
        <fullName evidence="2">ComF family protein</fullName>
    </submittedName>
</protein>
<dbReference type="Gene3D" id="3.40.50.2020">
    <property type="match status" value="1"/>
</dbReference>
<evidence type="ECO:0000256" key="1">
    <source>
        <dbReference type="ARBA" id="ARBA00008007"/>
    </source>
</evidence>
<evidence type="ECO:0000313" key="3">
    <source>
        <dbReference type="Proteomes" id="UP000234781"/>
    </source>
</evidence>
<reference evidence="3" key="1">
    <citation type="submission" date="2017-12" db="EMBL/GenBank/DDBJ databases">
        <title>Phylogenetic diversity of female urinary microbiome.</title>
        <authorList>
            <person name="Thomas-White K."/>
            <person name="Wolfe A.J."/>
        </authorList>
    </citation>
    <scope>NUCLEOTIDE SEQUENCE [LARGE SCALE GENOMIC DNA]</scope>
    <source>
        <strain evidence="3">UMB0023</strain>
    </source>
</reference>
<dbReference type="CDD" id="cd06223">
    <property type="entry name" value="PRTases_typeI"/>
    <property type="match status" value="1"/>
</dbReference>
<dbReference type="InterPro" id="IPR029057">
    <property type="entry name" value="PRTase-like"/>
</dbReference>
<evidence type="ECO:0000313" key="2">
    <source>
        <dbReference type="EMBL" id="WOS97753.1"/>
    </source>
</evidence>
<gene>
    <name evidence="2" type="ORF">CYJ98_009280</name>
</gene>
<comment type="similarity">
    <text evidence="1">Belongs to the ComF/GntX family.</text>
</comment>
<organism evidence="2 3">
    <name type="scientific">Neisseria perflava</name>
    <dbReference type="NCBI Taxonomy" id="33053"/>
    <lineage>
        <taxon>Bacteria</taxon>
        <taxon>Pseudomonadati</taxon>
        <taxon>Pseudomonadota</taxon>
        <taxon>Betaproteobacteria</taxon>
        <taxon>Neisseriales</taxon>
        <taxon>Neisseriaceae</taxon>
        <taxon>Neisseria</taxon>
    </lineage>
</organism>
<dbReference type="InterPro" id="IPR051910">
    <property type="entry name" value="ComF/GntX_DNA_util-trans"/>
</dbReference>
<accession>A0A9X7F7Q5</accession>
<dbReference type="PANTHER" id="PTHR47505:SF1">
    <property type="entry name" value="DNA UTILIZATION PROTEIN YHGH"/>
    <property type="match status" value="1"/>
</dbReference>
<keyword evidence="3" id="KW-1185">Reference proteome</keyword>
<dbReference type="Proteomes" id="UP000234781">
    <property type="component" value="Chromosome"/>
</dbReference>